<feature type="transmembrane region" description="Helical" evidence="1">
    <location>
        <begin position="565"/>
        <end position="583"/>
    </location>
</feature>
<keyword evidence="3" id="KW-1185">Reference proteome</keyword>
<reference evidence="2 3" key="1">
    <citation type="submission" date="2017-11" db="EMBL/GenBank/DDBJ databases">
        <title>A major lineage of nontailed dsDNA viruses as unrecognized killers of marine bacteria.</title>
        <authorList>
            <person name="Kauffman K.M."/>
            <person name="Hussain F.A."/>
            <person name="Yang J."/>
            <person name="Arevalo P."/>
            <person name="Brown J.M."/>
            <person name="Chang W.K."/>
            <person name="VanInsberghe D."/>
            <person name="Elsherbini J."/>
            <person name="Cutler M.B."/>
            <person name="Kelly L."/>
            <person name="Polz M.F."/>
        </authorList>
    </citation>
    <scope>NUCLEOTIDE SEQUENCE [LARGE SCALE GENOMIC DNA]</scope>
</reference>
<name>A0A2I7REL6_9CAUD</name>
<dbReference type="Proteomes" id="UP000267376">
    <property type="component" value="Segment"/>
</dbReference>
<keyword evidence="1" id="KW-1133">Transmembrane helix</keyword>
<gene>
    <name evidence="2" type="ORF">NVP1169O_68</name>
</gene>
<accession>A0A2I7REL6</accession>
<evidence type="ECO:0000313" key="3">
    <source>
        <dbReference type="Proteomes" id="UP000267376"/>
    </source>
</evidence>
<keyword evidence="1" id="KW-0472">Membrane</keyword>
<keyword evidence="1" id="KW-0812">Transmembrane</keyword>
<organism evidence="2 3">
    <name type="scientific">Vibrio phage 1.169.O._10N.261.52.B1</name>
    <dbReference type="NCBI Taxonomy" id="1881213"/>
    <lineage>
        <taxon>Viruses</taxon>
        <taxon>Duplodnaviria</taxon>
        <taxon>Heunggongvirae</taxon>
        <taxon>Uroviricota</taxon>
        <taxon>Caudoviricetes</taxon>
        <taxon>Schitoviridae</taxon>
        <taxon>Mukerjeevirus</taxon>
        <taxon>Mukerjeevirus mv52B1</taxon>
    </lineage>
</organism>
<feature type="transmembrane region" description="Helical" evidence="1">
    <location>
        <begin position="524"/>
        <end position="553"/>
    </location>
</feature>
<dbReference type="EMBL" id="MG592536">
    <property type="protein sequence ID" value="AUR92096.1"/>
    <property type="molecule type" value="Genomic_DNA"/>
</dbReference>
<proteinExistence type="predicted"/>
<evidence type="ECO:0000313" key="2">
    <source>
        <dbReference type="EMBL" id="AUR92096.1"/>
    </source>
</evidence>
<feature type="transmembrane region" description="Helical" evidence="1">
    <location>
        <begin position="494"/>
        <end position="517"/>
    </location>
</feature>
<protein>
    <submittedName>
        <fullName evidence="2">TMhelix containing protein</fullName>
    </submittedName>
</protein>
<sequence length="705" mass="79770">MGLFSRKKTVLSATTASMVTDSPDIVQQSVLTSIAHGSDITSDLIANLQAGLASSIQRYYSAAKYQKEKNGVDLFPVSHRTQYSTKVLDIESALLSIHGETVNLINYTYQPLDTDMMAYEYMTNTYGFNIKNYSFQTSPSGYPASQTTFSNSALSNGTLIVEYGNTQNDDIYRETTNVTGLKTADVYYHVMYTKVSQKNKYLFWNYRVASNEYPFLTQNEFQKEEGYFPVVPIIEYSQDMTHEDKEDTPQYEASRLLLHSLGLNFKNVHDSLAESENYGAIEQAHFSCSVRLRDDDPLALKYMFNMFKTLEAKQSYDKAYFDAWVNQGAEYMPPPMSSLNYRMSAFKTDLKWMYVESKVVSKAWTHGDEDYARFHVVKSKEAITYTDEDGDTINAGQTYDPSTITFVRKIDANNQEEVTIVGMSQINYIDNKYSKEWDVQDMFDDSEEGQDPVTFLVQPDIVRAIFPALVERNTFYYRTYTLILNFKEVVKLKWYQTGFFQFLLVIVAIVITVWSAGTLAESLVLAYGAAGGGVAGAGAVLWEAIMIAGYAAAADWVLQELLAKFGWEALAIIAVLLVAVVSTSSTMKNMVMPDTMSVTQFVGDIFKSFGDFFKESSQDLMAEAMADLEEYREWKEDYDTMYEDMFGLGDSFASVYAEYTKDQSIYNTFTADEYMFIAMDMLLMTPVIVTGATETFIDTALSVDT</sequence>
<evidence type="ECO:0000256" key="1">
    <source>
        <dbReference type="SAM" id="Phobius"/>
    </source>
</evidence>